<evidence type="ECO:0000256" key="2">
    <source>
        <dbReference type="ARBA" id="ARBA00023015"/>
    </source>
</evidence>
<dbReference type="GO" id="GO:0004402">
    <property type="term" value="F:histone acetyltransferase activity"/>
    <property type="evidence" value="ECO:0007669"/>
    <property type="project" value="InterPro"/>
</dbReference>
<dbReference type="SUPFAM" id="SSF47370">
    <property type="entry name" value="Bromodomain"/>
    <property type="match status" value="1"/>
</dbReference>
<dbReference type="GO" id="GO:0051123">
    <property type="term" value="P:RNA polymerase II preinitiation complex assembly"/>
    <property type="evidence" value="ECO:0007669"/>
    <property type="project" value="TreeGrafter"/>
</dbReference>
<gene>
    <name evidence="9" type="ORF">D623_10013114</name>
</gene>
<dbReference type="GO" id="GO:0005681">
    <property type="term" value="C:spliceosomal complex"/>
    <property type="evidence" value="ECO:0007669"/>
    <property type="project" value="InterPro"/>
</dbReference>
<dbReference type="InterPro" id="IPR001487">
    <property type="entry name" value="Bromodomain"/>
</dbReference>
<feature type="compositionally biased region" description="Basic and acidic residues" evidence="7">
    <location>
        <begin position="938"/>
        <end position="954"/>
    </location>
</feature>
<feature type="region of interest" description="Disordered" evidence="7">
    <location>
        <begin position="673"/>
        <end position="696"/>
    </location>
</feature>
<feature type="compositionally biased region" description="Basic and acidic residues" evidence="7">
    <location>
        <begin position="679"/>
        <end position="688"/>
    </location>
</feature>
<dbReference type="GO" id="GO:0017025">
    <property type="term" value="F:TBP-class protein binding"/>
    <property type="evidence" value="ECO:0007669"/>
    <property type="project" value="InterPro"/>
</dbReference>
<feature type="region of interest" description="Disordered" evidence="7">
    <location>
        <begin position="221"/>
        <end position="273"/>
    </location>
</feature>
<dbReference type="CDD" id="cd05511">
    <property type="entry name" value="Bromo_TFIID"/>
    <property type="match status" value="1"/>
</dbReference>
<feature type="domain" description="Bromo" evidence="8">
    <location>
        <begin position="1149"/>
        <end position="1219"/>
    </location>
</feature>
<dbReference type="PRINTS" id="PR00503">
    <property type="entry name" value="BROMODOMAIN"/>
</dbReference>
<dbReference type="FunFam" id="1.20.920.10:FF:000020">
    <property type="entry name" value="Transcription initiation factor TFIID subunit"/>
    <property type="match status" value="1"/>
</dbReference>
<dbReference type="Pfam" id="PF02731">
    <property type="entry name" value="SKIP_SNW"/>
    <property type="match status" value="1"/>
</dbReference>
<dbReference type="GO" id="GO:0000398">
    <property type="term" value="P:mRNA splicing, via spliceosome"/>
    <property type="evidence" value="ECO:0007669"/>
    <property type="project" value="InterPro"/>
</dbReference>
<feature type="region of interest" description="Disordered" evidence="7">
    <location>
        <begin position="813"/>
        <end position="864"/>
    </location>
</feature>
<protein>
    <submittedName>
        <fullName evidence="9">Transcription initiation factor TFIID subunit 1</fullName>
    </submittedName>
</protein>
<feature type="compositionally biased region" description="Basic and acidic residues" evidence="7">
    <location>
        <begin position="252"/>
        <end position="268"/>
    </location>
</feature>
<feature type="compositionally biased region" description="Polar residues" evidence="7">
    <location>
        <begin position="813"/>
        <end position="823"/>
    </location>
</feature>
<keyword evidence="5" id="KW-0539">Nucleus</keyword>
<dbReference type="Pfam" id="PF12157">
    <property type="entry name" value="DUF3591"/>
    <property type="match status" value="1"/>
</dbReference>
<keyword evidence="3 6" id="KW-0103">Bromodomain</keyword>
<dbReference type="Pfam" id="PF00439">
    <property type="entry name" value="Bromodomain"/>
    <property type="match status" value="1"/>
</dbReference>
<feature type="region of interest" description="Disordered" evidence="7">
    <location>
        <begin position="1612"/>
        <end position="1637"/>
    </location>
</feature>
<evidence type="ECO:0000313" key="9">
    <source>
        <dbReference type="EMBL" id="EPQ12948.1"/>
    </source>
</evidence>
<feature type="region of interest" description="Disordered" evidence="7">
    <location>
        <begin position="938"/>
        <end position="960"/>
    </location>
</feature>
<dbReference type="InterPro" id="IPR022591">
    <property type="entry name" value="TAF1_HAT_dom"/>
</dbReference>
<dbReference type="PANTHER" id="PTHR13900">
    <property type="entry name" value="TRANSCRIPTION INITIATION FACTOR TFIID"/>
    <property type="match status" value="1"/>
</dbReference>
<keyword evidence="9" id="KW-0648">Protein biosynthesis</keyword>
<evidence type="ECO:0000259" key="8">
    <source>
        <dbReference type="PROSITE" id="PS50014"/>
    </source>
</evidence>
<dbReference type="PROSITE" id="PS50014">
    <property type="entry name" value="BROMODOMAIN_2"/>
    <property type="match status" value="1"/>
</dbReference>
<dbReference type="SMART" id="SM00297">
    <property type="entry name" value="BROMO"/>
    <property type="match status" value="1"/>
</dbReference>
<dbReference type="InterPro" id="IPR040240">
    <property type="entry name" value="TAF1"/>
</dbReference>
<feature type="compositionally biased region" description="Polar residues" evidence="7">
    <location>
        <begin position="1402"/>
        <end position="1412"/>
    </location>
</feature>
<dbReference type="EMBL" id="KE163654">
    <property type="protein sequence ID" value="EPQ12948.1"/>
    <property type="molecule type" value="Genomic_DNA"/>
</dbReference>
<feature type="region of interest" description="Disordered" evidence="7">
    <location>
        <begin position="28"/>
        <end position="69"/>
    </location>
</feature>
<feature type="compositionally biased region" description="Low complexity" evidence="7">
    <location>
        <begin position="838"/>
        <end position="848"/>
    </location>
</feature>
<sequence length="1718" mass="194387">MLSPLNDFIKQCAAHGAVAGTENKQKKMALTSFSPAPTQLPQDQLEAEEKARSQRSQQTSLVASRREPPPYGYRQGWIPRLVEDFGDGGAFPEIHVAQYPLDMGRKKKMSNALAIQDDIIWDGEDVKHKGTRPQRASLAGWIPSSTTRNARAYNVQQGCAATLDDDKPWYSIFPIDNEELAYGRWEDNIIWDAQAMPRMLEPPVLTLDPNDENLILEIPDEGEEATSNSPSKESKKESSPKKSRILLGKIGVTKEEPQQNRSQPEVKDPWNLSNDEYYYPKQQRLQGTFGGNGIQHSIPAVELRQPFFPTHMGSLKLRQFHRPALKKYSFGALSQPGPHSVQPLLKHLREKAKMREQERQASGGGEMLFMRTSQDLTGKDGDLILAEYSEENGPLMMQVGMATKIKNYYKRKPGKDPGAPDCKYGETVYCHTSPFLGSLHPGQLLQAFENNLFRAPIYLHKMPETDFLIIRTRQGYYIRELVDIFVVGQQCPLFEVPGPNSKRANTHIRDFLQVFIYRLFWKSADRPRRIRMEDIKKAFPSHSESSIRKRLKLCADFKRTGMDSNWWVLKSDFRLPTEEEIRAMVSPEQCCAYYSMRAAEQRLKDAGYGEKSFFAPEEENEEDFQMKTDDEVRTAPWNTTRAFIAAMKGKCRLQVTGVADPTGCGEGFSYVKIPNKPTQQKDDKEPQPVKKTVTGTDADLRRLSLKNAKQLLHKFGMPEEEIKKLSRWEVIDMVRTMSTEQAHSGEGPMSKFARGSRLSVAEHQERYKEECQRIFDLQNKVLSSTEVLSTDTDSSSAEDSDFEEMGKAIESMLQNKKTSSQLSREPEQQERKELQRMLLAAGSAAAGNNHRDDDTASVTSRNSSATGRCLKIYRTFRDEEGKEYVRCEMVRNPAVIDAYVRIRTTKSEEVIRKFAPLDEQHREEMRKERRRIQEQLRRLKRNQEKKTLKGPPEKKPKKLKERPALKLKCGACGAVGHMRTNRCCPLYYPTSAPPSDPVAMTEGQEEELEKTVIHNDSGGLIKVEGTKIVLGNQLTESADEVRRKSLVLKFPKQQLPPKKKRRVGTTPTPSREGFREHLELIVKNSTSDNGPKHSLTQISQSKLDFCDEKLREREDKLARLEKAINPLLDDNDPVTFSFILDNILTLKMMADPDSWPFHHPVNKKFVPDCYEVIVSPMDLKTICKNISKHKYQSRKSFPDDVNLILSNSVKYNGPESQYTKTAQEIVNVCCQTLTDYNEHLTQLEKDICTAKEAALEEAELDSLDPMTPGPYAPQPPDLYDTSTSLSMSQDASVFQDGSDIVCPGYSHYHSRKAGEDDEEDAGSDEEGDNPFSAIQLSESGSDSDVGSGGMIPKQPRMLQENIRMGMENEESMMSYEGDGGAASHGLEDSNISYGSYEEPDPKSNTQDTSFSSIGRHEVSEEEEDEEEEQCSGPRTSLVASRREPPPYGFRQGWIPRLLEDFGGGGAFPEIHVAQYPLDMGRKKKMSNVLAIQVDAEGKIEYDAIARQGQSKDKVIFSKYTDQVPKEVMNADDPDLQRPDEEAITEITEKTRVALEKSVSQKVAAAMPVRAADKLAPAQYIRYTPSQQGVAFYSGAKQRVFRMVEIQKDPMEPPRFKINKKIPRGPPSPHAPVMHSPSRKMTVKEQQEWEIPPCISNWKNAKGYAIPLDKCLAADGRGLQTVHINENFAKLAKTLYTADRKAREAVEMRAQVERKMAQK</sequence>
<feature type="region of interest" description="Disordered" evidence="7">
    <location>
        <begin position="1262"/>
        <end position="1286"/>
    </location>
</feature>
<evidence type="ECO:0000256" key="1">
    <source>
        <dbReference type="ARBA" id="ARBA00004123"/>
    </source>
</evidence>
<dbReference type="InterPro" id="IPR041670">
    <property type="entry name" value="Znf-CCHC_6"/>
</dbReference>
<feature type="compositionally biased region" description="Basic and acidic residues" evidence="7">
    <location>
        <begin position="824"/>
        <end position="835"/>
    </location>
</feature>
<dbReference type="GO" id="GO:0016251">
    <property type="term" value="F:RNA polymerase II general transcription initiation factor activity"/>
    <property type="evidence" value="ECO:0007669"/>
    <property type="project" value="InterPro"/>
</dbReference>
<reference evidence="9 10" key="1">
    <citation type="journal article" date="2013" name="Nat. Commun.">
        <title>Genome analysis reveals insights into physiology and longevity of the Brandt's bat Myotis brandtii.</title>
        <authorList>
            <person name="Seim I."/>
            <person name="Fang X."/>
            <person name="Xiong Z."/>
            <person name="Lobanov A.V."/>
            <person name="Huang Z."/>
            <person name="Ma S."/>
            <person name="Feng Y."/>
            <person name="Turanov A.A."/>
            <person name="Zhu Y."/>
            <person name="Lenz T.L."/>
            <person name="Gerashchenko M.V."/>
            <person name="Fan D."/>
            <person name="Hee Yim S."/>
            <person name="Yao X."/>
            <person name="Jordan D."/>
            <person name="Xiong Y."/>
            <person name="Ma Y."/>
            <person name="Lyapunov A.N."/>
            <person name="Chen G."/>
            <person name="Kulakova O.I."/>
            <person name="Sun Y."/>
            <person name="Lee S.G."/>
            <person name="Bronson R.T."/>
            <person name="Moskalev A.A."/>
            <person name="Sunyaev S.R."/>
            <person name="Zhang G."/>
            <person name="Krogh A."/>
            <person name="Wang J."/>
            <person name="Gladyshev V.N."/>
        </authorList>
    </citation>
    <scope>NUCLEOTIDE SEQUENCE [LARGE SCALE GENOMIC DNA]</scope>
</reference>
<evidence type="ECO:0000256" key="5">
    <source>
        <dbReference type="ARBA" id="ARBA00023242"/>
    </source>
</evidence>
<evidence type="ECO:0000256" key="6">
    <source>
        <dbReference type="PROSITE-ProRule" id="PRU00035"/>
    </source>
</evidence>
<feature type="compositionally biased region" description="Pro residues" evidence="7">
    <location>
        <begin position="1267"/>
        <end position="1276"/>
    </location>
</feature>
<evidence type="ECO:0000313" key="10">
    <source>
        <dbReference type="Proteomes" id="UP000052978"/>
    </source>
</evidence>
<dbReference type="Pfam" id="PF15288">
    <property type="entry name" value="zf-CCHC_6"/>
    <property type="match status" value="1"/>
</dbReference>
<evidence type="ECO:0000256" key="4">
    <source>
        <dbReference type="ARBA" id="ARBA00023163"/>
    </source>
</evidence>
<dbReference type="InterPro" id="IPR004015">
    <property type="entry name" value="SKI-int_prot_SKIP_SNW-dom"/>
</dbReference>
<feature type="compositionally biased region" description="Polar residues" evidence="7">
    <location>
        <begin position="31"/>
        <end position="42"/>
    </location>
</feature>
<keyword evidence="9" id="KW-0396">Initiation factor</keyword>
<keyword evidence="4" id="KW-0804">Transcription</keyword>
<feature type="region of interest" description="Disordered" evidence="7">
    <location>
        <begin position="1305"/>
        <end position="1357"/>
    </location>
</feature>
<feature type="compositionally biased region" description="Acidic residues" evidence="7">
    <location>
        <begin position="1419"/>
        <end position="1429"/>
    </location>
</feature>
<evidence type="ECO:0000256" key="7">
    <source>
        <dbReference type="SAM" id="MobiDB-lite"/>
    </source>
</evidence>
<dbReference type="Proteomes" id="UP000052978">
    <property type="component" value="Unassembled WGS sequence"/>
</dbReference>
<dbReference type="Gene3D" id="1.20.920.10">
    <property type="entry name" value="Bromodomain-like"/>
    <property type="match status" value="1"/>
</dbReference>
<feature type="compositionally biased region" description="Acidic residues" evidence="7">
    <location>
        <begin position="1315"/>
        <end position="1328"/>
    </location>
</feature>
<accession>S7PQ30</accession>
<keyword evidence="2" id="KW-0805">Transcription regulation</keyword>
<dbReference type="InterPro" id="IPR036427">
    <property type="entry name" value="Bromodomain-like_sf"/>
</dbReference>
<dbReference type="GO" id="GO:0003743">
    <property type="term" value="F:translation initiation factor activity"/>
    <property type="evidence" value="ECO:0007669"/>
    <property type="project" value="UniProtKB-KW"/>
</dbReference>
<name>S7PQ30_MYOBR</name>
<dbReference type="GO" id="GO:0005669">
    <property type="term" value="C:transcription factor TFIID complex"/>
    <property type="evidence" value="ECO:0007669"/>
    <property type="project" value="InterPro"/>
</dbReference>
<comment type="subcellular location">
    <subcellularLocation>
        <location evidence="1">Nucleus</location>
    </subcellularLocation>
</comment>
<evidence type="ECO:0000256" key="3">
    <source>
        <dbReference type="ARBA" id="ARBA00023117"/>
    </source>
</evidence>
<proteinExistence type="predicted"/>
<dbReference type="PANTHER" id="PTHR13900:SF0">
    <property type="entry name" value="TRANSCRIPTION INITIATION FACTOR TFIID SUBUNIT 1"/>
    <property type="match status" value="1"/>
</dbReference>
<feature type="region of interest" description="Disordered" evidence="7">
    <location>
        <begin position="1373"/>
        <end position="1444"/>
    </location>
</feature>
<organism evidence="9 10">
    <name type="scientific">Myotis brandtii</name>
    <name type="common">Brandt's bat</name>
    <dbReference type="NCBI Taxonomy" id="109478"/>
    <lineage>
        <taxon>Eukaryota</taxon>
        <taxon>Metazoa</taxon>
        <taxon>Chordata</taxon>
        <taxon>Craniata</taxon>
        <taxon>Vertebrata</taxon>
        <taxon>Euteleostomi</taxon>
        <taxon>Mammalia</taxon>
        <taxon>Eutheria</taxon>
        <taxon>Laurasiatheria</taxon>
        <taxon>Chiroptera</taxon>
        <taxon>Yangochiroptera</taxon>
        <taxon>Vespertilionidae</taxon>
        <taxon>Myotis</taxon>
    </lineage>
</organism>
<keyword evidence="10" id="KW-1185">Reference proteome</keyword>